<dbReference type="InterPro" id="IPR017972">
    <property type="entry name" value="Cyt_P450_CS"/>
</dbReference>
<sequence length="402" mass="43810">MSMPAIEHLAPHGTDVATDPYPLYALLRERGPVHHVPTTDSRSVWLIVGHDEVRAALTDPRLRNDIRHSSDWTDDGGHAIGRNMLQVDPPDHTRLRALVAREFTHRRVESLRPRVRHIADDLLDAVSPLGRTDLVESFAMPLPVAVICELIGVPAADRTTFHGWSTEIVHPSDPESGHAAAQAMTAYLTALVDDKRRKPGDDLLGALATTAALGTDRLSPEELLGMAFLLLVAGHETTVNLVSSAVHALLTHPDQLDALRADPTLLDGAVEETLRHNGPVVTSAHRFTAEPVEIGGTTIPAGEPVLVVLASASRDPDRFPDPDRFDIRRDARGHSAFGHGIHHCLGAPLARLEGAVALETLLDRFPDLALDADPADLVWRPGMLRGLRRLPVRYTPREPGER</sequence>
<dbReference type="PANTHER" id="PTHR46696">
    <property type="entry name" value="P450, PUTATIVE (EUROFUNG)-RELATED"/>
    <property type="match status" value="1"/>
</dbReference>
<dbReference type="PRINTS" id="PR00359">
    <property type="entry name" value="BP450"/>
</dbReference>
<keyword evidence="2" id="KW-0560">Oxidoreductase</keyword>
<dbReference type="Pfam" id="PF00067">
    <property type="entry name" value="p450"/>
    <property type="match status" value="1"/>
</dbReference>
<gene>
    <name evidence="3" type="ORF">GCM10010405_17260</name>
</gene>
<accession>A0ABN3JQ56</accession>
<keyword evidence="2" id="KW-0349">Heme</keyword>
<dbReference type="PANTHER" id="PTHR46696:SF1">
    <property type="entry name" value="CYTOCHROME P450 YJIB-RELATED"/>
    <property type="match status" value="1"/>
</dbReference>
<comment type="caution">
    <text evidence="3">The sequence shown here is derived from an EMBL/GenBank/DDBJ whole genome shotgun (WGS) entry which is preliminary data.</text>
</comment>
<dbReference type="InterPro" id="IPR002397">
    <property type="entry name" value="Cyt_P450_B"/>
</dbReference>
<proteinExistence type="inferred from homology"/>
<evidence type="ECO:0000313" key="3">
    <source>
        <dbReference type="EMBL" id="GAA2434794.1"/>
    </source>
</evidence>
<organism evidence="3 4">
    <name type="scientific">Streptomyces macrosporus</name>
    <dbReference type="NCBI Taxonomy" id="44032"/>
    <lineage>
        <taxon>Bacteria</taxon>
        <taxon>Bacillati</taxon>
        <taxon>Actinomycetota</taxon>
        <taxon>Actinomycetes</taxon>
        <taxon>Kitasatosporales</taxon>
        <taxon>Streptomycetaceae</taxon>
        <taxon>Streptomyces</taxon>
    </lineage>
</organism>
<dbReference type="CDD" id="cd11029">
    <property type="entry name" value="CYP107-like"/>
    <property type="match status" value="1"/>
</dbReference>
<dbReference type="RefSeq" id="WP_344321537.1">
    <property type="nucleotide sequence ID" value="NZ_BAAASZ010000017.1"/>
</dbReference>
<dbReference type="InterPro" id="IPR001128">
    <property type="entry name" value="Cyt_P450"/>
</dbReference>
<evidence type="ECO:0000313" key="4">
    <source>
        <dbReference type="Proteomes" id="UP001501638"/>
    </source>
</evidence>
<keyword evidence="2" id="KW-0479">Metal-binding</keyword>
<evidence type="ECO:0000256" key="2">
    <source>
        <dbReference type="RuleBase" id="RU000461"/>
    </source>
</evidence>
<dbReference type="Proteomes" id="UP001501638">
    <property type="component" value="Unassembled WGS sequence"/>
</dbReference>
<dbReference type="Gene3D" id="1.10.630.10">
    <property type="entry name" value="Cytochrome P450"/>
    <property type="match status" value="1"/>
</dbReference>
<dbReference type="PROSITE" id="PS00086">
    <property type="entry name" value="CYTOCHROME_P450"/>
    <property type="match status" value="1"/>
</dbReference>
<keyword evidence="2" id="KW-0408">Iron</keyword>
<keyword evidence="4" id="KW-1185">Reference proteome</keyword>
<keyword evidence="2" id="KW-0503">Monooxygenase</keyword>
<evidence type="ECO:0000256" key="1">
    <source>
        <dbReference type="ARBA" id="ARBA00010617"/>
    </source>
</evidence>
<dbReference type="EMBL" id="BAAASZ010000017">
    <property type="protein sequence ID" value="GAA2434794.1"/>
    <property type="molecule type" value="Genomic_DNA"/>
</dbReference>
<name>A0ABN3JQ56_9ACTN</name>
<comment type="similarity">
    <text evidence="1 2">Belongs to the cytochrome P450 family.</text>
</comment>
<protein>
    <submittedName>
        <fullName evidence="3">Cytochrome P450</fullName>
    </submittedName>
</protein>
<reference evidence="3 4" key="1">
    <citation type="journal article" date="2019" name="Int. J. Syst. Evol. Microbiol.">
        <title>The Global Catalogue of Microorganisms (GCM) 10K type strain sequencing project: providing services to taxonomists for standard genome sequencing and annotation.</title>
        <authorList>
            <consortium name="The Broad Institute Genomics Platform"/>
            <consortium name="The Broad Institute Genome Sequencing Center for Infectious Disease"/>
            <person name="Wu L."/>
            <person name="Ma J."/>
        </authorList>
    </citation>
    <scope>NUCLEOTIDE SEQUENCE [LARGE SCALE GENOMIC DNA]</scope>
    <source>
        <strain evidence="3 4">JCM 6305</strain>
    </source>
</reference>
<dbReference type="SUPFAM" id="SSF48264">
    <property type="entry name" value="Cytochrome P450"/>
    <property type="match status" value="1"/>
</dbReference>
<dbReference type="InterPro" id="IPR036396">
    <property type="entry name" value="Cyt_P450_sf"/>
</dbReference>